<organism evidence="3 4">
    <name type="scientific">Stylosanthes scabra</name>
    <dbReference type="NCBI Taxonomy" id="79078"/>
    <lineage>
        <taxon>Eukaryota</taxon>
        <taxon>Viridiplantae</taxon>
        <taxon>Streptophyta</taxon>
        <taxon>Embryophyta</taxon>
        <taxon>Tracheophyta</taxon>
        <taxon>Spermatophyta</taxon>
        <taxon>Magnoliopsida</taxon>
        <taxon>eudicotyledons</taxon>
        <taxon>Gunneridae</taxon>
        <taxon>Pentapetalae</taxon>
        <taxon>rosids</taxon>
        <taxon>fabids</taxon>
        <taxon>Fabales</taxon>
        <taxon>Fabaceae</taxon>
        <taxon>Papilionoideae</taxon>
        <taxon>50 kb inversion clade</taxon>
        <taxon>dalbergioids sensu lato</taxon>
        <taxon>Dalbergieae</taxon>
        <taxon>Pterocarpus clade</taxon>
        <taxon>Stylosanthes</taxon>
    </lineage>
</organism>
<reference evidence="3 4" key="1">
    <citation type="journal article" date="2023" name="Plants (Basel)">
        <title>Bridging the Gap: Combining Genomics and Transcriptomics Approaches to Understand Stylosanthes scabra, an Orphan Legume from the Brazilian Caatinga.</title>
        <authorList>
            <person name="Ferreira-Neto J.R.C."/>
            <person name="da Silva M.D."/>
            <person name="Binneck E."/>
            <person name="de Melo N.F."/>
            <person name="da Silva R.H."/>
            <person name="de Melo A.L.T.M."/>
            <person name="Pandolfi V."/>
            <person name="Bustamante F.O."/>
            <person name="Brasileiro-Vidal A.C."/>
            <person name="Benko-Iseppon A.M."/>
        </authorList>
    </citation>
    <scope>NUCLEOTIDE SEQUENCE [LARGE SCALE GENOMIC DNA]</scope>
    <source>
        <tissue evidence="3">Leaves</tissue>
    </source>
</reference>
<evidence type="ECO:0000313" key="3">
    <source>
        <dbReference type="EMBL" id="MED6136083.1"/>
    </source>
</evidence>
<protein>
    <submittedName>
        <fullName evidence="3">Uncharacterized protein</fullName>
    </submittedName>
</protein>
<feature type="coiled-coil region" evidence="1">
    <location>
        <begin position="210"/>
        <end position="318"/>
    </location>
</feature>
<evidence type="ECO:0000313" key="4">
    <source>
        <dbReference type="Proteomes" id="UP001341840"/>
    </source>
</evidence>
<evidence type="ECO:0000256" key="1">
    <source>
        <dbReference type="SAM" id="Coils"/>
    </source>
</evidence>
<feature type="compositionally biased region" description="Polar residues" evidence="2">
    <location>
        <begin position="110"/>
        <end position="130"/>
    </location>
</feature>
<proteinExistence type="predicted"/>
<keyword evidence="4" id="KW-1185">Reference proteome</keyword>
<feature type="region of interest" description="Disordered" evidence="2">
    <location>
        <begin position="64"/>
        <end position="152"/>
    </location>
</feature>
<keyword evidence="1" id="KW-0175">Coiled coil</keyword>
<gene>
    <name evidence="3" type="ORF">PIB30_052614</name>
</gene>
<dbReference type="EMBL" id="JASCZI010060798">
    <property type="protein sequence ID" value="MED6136083.1"/>
    <property type="molecule type" value="Genomic_DNA"/>
</dbReference>
<dbReference type="Proteomes" id="UP001341840">
    <property type="component" value="Unassembled WGS sequence"/>
</dbReference>
<name>A0ABU6SJA8_9FABA</name>
<comment type="caution">
    <text evidence="3">The sequence shown here is derived from an EMBL/GenBank/DDBJ whole genome shotgun (WGS) entry which is preliminary data.</text>
</comment>
<dbReference type="Gene3D" id="1.10.287.1490">
    <property type="match status" value="1"/>
</dbReference>
<accession>A0ABU6SJA8</accession>
<sequence>MVVSHLIGLIGPGLTLPRLFWVGRKRPGETLVVRMDGNDVTLSRLRHLIRPSVSTSAAVPVTPVVGHARSGPSSTARAAIPPSGPTPEVIITLEQGSSNDGGRDVGVTHEISSPVWNDEQQLSPPSSNRRSMPVGSSAAKKQRTESSAREFSPLDRSFDASKFIADNLLGPRAQETLRDYDPVESFRWVQWALLKSATIMKSVEPRLTIMDEAERHNQRLVGDLKALNLQKVVLEEQLKDATKAMDKAEGDLKAFKKNLEVFKEKKDEEVATLQGWVMELESEIVKLKDSVASEKVRADRAEERIPDLEKQRDNNAEDAKAAVATTEGVLKAQFVVLLPEFDASQIGFFKEIVDGKVVDLPMDPPPS</sequence>
<feature type="compositionally biased region" description="Basic and acidic residues" evidence="2">
    <location>
        <begin position="142"/>
        <end position="152"/>
    </location>
</feature>
<evidence type="ECO:0000256" key="2">
    <source>
        <dbReference type="SAM" id="MobiDB-lite"/>
    </source>
</evidence>